<comment type="function">
    <text evidence="15">Catalyzes the formation of the signaling molecule cAMP in response to G-protein signaling.</text>
</comment>
<dbReference type="Ensembl" id="ENSSDUT00000015829.1">
    <property type="protein sequence ID" value="ENSSDUP00000015542.1"/>
    <property type="gene ID" value="ENSSDUG00000011320.1"/>
</dbReference>
<keyword evidence="9 15" id="KW-0460">Magnesium</keyword>
<comment type="subcellular location">
    <subcellularLocation>
        <location evidence="3">Membrane</location>
        <topology evidence="3">Multi-pass membrane protein</topology>
    </subcellularLocation>
</comment>
<dbReference type="GO" id="GO:0005886">
    <property type="term" value="C:plasma membrane"/>
    <property type="evidence" value="ECO:0007669"/>
    <property type="project" value="InterPro"/>
</dbReference>
<feature type="domain" description="Guanylate cyclase" evidence="20">
    <location>
        <begin position="915"/>
        <end position="1054"/>
    </location>
</feature>
<dbReference type="FunFam" id="3.30.70.1230:FF:000002">
    <property type="entry name" value="Adenylate cyclase"/>
    <property type="match status" value="1"/>
</dbReference>
<feature type="binding site" evidence="17">
    <location>
        <position position="395"/>
    </location>
    <ligand>
        <name>Mg(2+)</name>
        <dbReference type="ChEBI" id="CHEBI:18420"/>
        <label>2</label>
        <note>catalytic</note>
    </ligand>
</feature>
<evidence type="ECO:0000256" key="3">
    <source>
        <dbReference type="ARBA" id="ARBA00004141"/>
    </source>
</evidence>
<dbReference type="InterPro" id="IPR018297">
    <property type="entry name" value="A/G_cyclase_CS"/>
</dbReference>
<dbReference type="Pfam" id="PF06327">
    <property type="entry name" value="Adcy_cons_dom"/>
    <property type="match status" value="1"/>
</dbReference>
<dbReference type="PROSITE" id="PS00452">
    <property type="entry name" value="GUANYLATE_CYCLASE_1"/>
    <property type="match status" value="2"/>
</dbReference>
<evidence type="ECO:0000256" key="7">
    <source>
        <dbReference type="ARBA" id="ARBA00022741"/>
    </source>
</evidence>
<evidence type="ECO:0000256" key="12">
    <source>
        <dbReference type="ARBA" id="ARBA00023136"/>
    </source>
</evidence>
<feature type="binding site" evidence="17">
    <location>
        <position position="394"/>
    </location>
    <ligand>
        <name>Mg(2+)</name>
        <dbReference type="ChEBI" id="CHEBI:18420"/>
        <label>2</label>
        <note>catalytic</note>
    </ligand>
</feature>
<keyword evidence="22" id="KW-1185">Reference proteome</keyword>
<feature type="transmembrane region" description="Helical" evidence="19">
    <location>
        <begin position="828"/>
        <end position="847"/>
    </location>
</feature>
<feature type="binding site" evidence="16">
    <location>
        <begin position="1041"/>
        <end position="1043"/>
    </location>
    <ligand>
        <name>ATP</name>
        <dbReference type="ChEBI" id="CHEBI:30616"/>
    </ligand>
</feature>
<comment type="cofactor">
    <cofactor evidence="17">
        <name>Mg(2+)</name>
        <dbReference type="ChEBI" id="CHEBI:18420"/>
    </cofactor>
    <cofactor evidence="17">
        <name>Mn(2+)</name>
        <dbReference type="ChEBI" id="CHEBI:29035"/>
    </cofactor>
    <text evidence="17">Binds 2 magnesium ions per subunit. Is also active with manganese (in vitro).</text>
</comment>
<dbReference type="Pfam" id="PF00211">
    <property type="entry name" value="Guanylate_cyc"/>
    <property type="match status" value="2"/>
</dbReference>
<feature type="transmembrane region" description="Helical" evidence="19">
    <location>
        <begin position="188"/>
        <end position="208"/>
    </location>
</feature>
<keyword evidence="14 15" id="KW-0456">Lyase</keyword>
<feature type="transmembrane region" description="Helical" evidence="19">
    <location>
        <begin position="760"/>
        <end position="781"/>
    </location>
</feature>
<comment type="cofactor">
    <cofactor evidence="2">
        <name>Mn(2+)</name>
        <dbReference type="ChEBI" id="CHEBI:29035"/>
    </cofactor>
</comment>
<reference evidence="21" key="2">
    <citation type="submission" date="2025-09" db="UniProtKB">
        <authorList>
            <consortium name="Ensembl"/>
        </authorList>
    </citation>
    <scope>IDENTIFICATION</scope>
</reference>
<keyword evidence="6" id="KW-0677">Repeat</keyword>
<organism evidence="21 22">
    <name type="scientific">Seriola dumerili</name>
    <name type="common">Greater amberjack</name>
    <name type="synonym">Caranx dumerili</name>
    <dbReference type="NCBI Taxonomy" id="41447"/>
    <lineage>
        <taxon>Eukaryota</taxon>
        <taxon>Metazoa</taxon>
        <taxon>Chordata</taxon>
        <taxon>Craniata</taxon>
        <taxon>Vertebrata</taxon>
        <taxon>Euteleostomi</taxon>
        <taxon>Actinopterygii</taxon>
        <taxon>Neopterygii</taxon>
        <taxon>Teleostei</taxon>
        <taxon>Neoteleostei</taxon>
        <taxon>Acanthomorphata</taxon>
        <taxon>Carangaria</taxon>
        <taxon>Carangiformes</taxon>
        <taxon>Carangidae</taxon>
        <taxon>Seriola</taxon>
    </lineage>
</organism>
<feature type="binding site" evidence="17">
    <location>
        <position position="394"/>
    </location>
    <ligand>
        <name>Mg(2+)</name>
        <dbReference type="ChEBI" id="CHEBI:18420"/>
        <label>1</label>
        <note>catalytic</note>
    </ligand>
</feature>
<dbReference type="OMA" id="CEGTMPT"/>
<feature type="transmembrane region" description="Helical" evidence="19">
    <location>
        <begin position="671"/>
        <end position="692"/>
    </location>
</feature>
<feature type="binding site" evidence="16">
    <location>
        <position position="967"/>
    </location>
    <ligand>
        <name>ATP</name>
        <dbReference type="ChEBI" id="CHEBI:30616"/>
    </ligand>
</feature>
<keyword evidence="12 15" id="KW-0472">Membrane</keyword>
<feature type="transmembrane region" description="Helical" evidence="19">
    <location>
        <begin position="698"/>
        <end position="718"/>
    </location>
</feature>
<dbReference type="GO" id="GO:0007189">
    <property type="term" value="P:adenylate cyclase-activating G protein-coupled receptor signaling pathway"/>
    <property type="evidence" value="ECO:0007669"/>
    <property type="project" value="TreeGrafter"/>
</dbReference>
<dbReference type="GO" id="GO:0035556">
    <property type="term" value="P:intracellular signal transduction"/>
    <property type="evidence" value="ECO:0007669"/>
    <property type="project" value="InterPro"/>
</dbReference>
<dbReference type="AlphaFoldDB" id="A0A3B4UAY6"/>
<dbReference type="GO" id="GO:0046872">
    <property type="term" value="F:metal ion binding"/>
    <property type="evidence" value="ECO:0007669"/>
    <property type="project" value="UniProtKB-KW"/>
</dbReference>
<dbReference type="SMART" id="SM00044">
    <property type="entry name" value="CYCc"/>
    <property type="match status" value="2"/>
</dbReference>
<evidence type="ECO:0000256" key="4">
    <source>
        <dbReference type="ARBA" id="ARBA00022692"/>
    </source>
</evidence>
<dbReference type="PIRSF" id="PIRSF039050">
    <property type="entry name" value="Ade_cyc"/>
    <property type="match status" value="1"/>
</dbReference>
<evidence type="ECO:0000256" key="14">
    <source>
        <dbReference type="ARBA" id="ARBA00023239"/>
    </source>
</evidence>
<feature type="binding site" evidence="16">
    <location>
        <begin position="394"/>
        <end position="399"/>
    </location>
    <ligand>
        <name>ATP</name>
        <dbReference type="ChEBI" id="CHEBI:30616"/>
    </ligand>
</feature>
<keyword evidence="13" id="KW-0325">Glycoprotein</keyword>
<keyword evidence="17" id="KW-0464">Manganese</keyword>
<sequence>MSWARGLFAGRVDERKTAWGERNGKKRKDSSSLCNPRYMSCLRDPEDLEPPNAAPQHYHCGAGTSGGNFGLRCGWQEDHYGKRMGGGGDLGLKAVDLGFEDGELKGRKEEELGELAEGSCKTMSAADCWMRVVWVFQSKKFQSAKLERLYQRYFFRLNQSSLTMLMGVLVVVCGVMLAFHCIRTTPNVAYISVLCVSMALFLAMMVVCNRNGFHQDYMWIVSYLVIGVLIVVQVYGVLMVYPRSASEGIWWTVFFIYIIYTLLPVRMRAAVLSGAVLSTIHIVTAWKLNQGDKFIFKQVSANVLIFLCTNMIGICTHYPAEVSQRQAFQETRGYIQARLHLQRENQQQERLLLSVLPRHVAMEMKADINAKKEDMMFHKIYIQKHDNVSILFADIEGFTSLASQCTAQELVMTLNELFARFDKLASENHCLRIKILGDCYYCVSGLPEPRADHAHCCVEMGVDMIEAISLVREVTGVNVNMRVGIHSGRVHCGVLGLRKWQFDVWSNDVTLANQMEAGGKAGRIHITNATLQYLNGDYEVEPGFGGERNAYLKEHDIETFLVLGCSQKRKEEKAMMAKMQRARANSAEGLMPRWVPDRSFSRPKEPKAFRQMVRYTQGALNPEDEVDEFLGRAIDARSIDQLRKDHVKKFLLTFQTADLEKKYSKKVDDRFGGYVACTLLVFCFICFIQIIIFPKTTLMLGLYISIFIILANILFICLHHSYVHSRANSTLVGVFTILLLFISSFANMSPPPRSVSVSAAVFSVNTNLLLTLLACSVFLHISSIGKLALMLLIQLTFLLLVEWPQVALFDNADLLVIANTLLESVTKVSLKVMTPVILTVFVLALYLHGQQVESTARLDFLWKLQATEEKEEMEELQAYNRRLLHNILPKDVAAHFLARERRNDELYYQSCECVAVMFASISNFSEFYVELEANNEGVECLRLLNEIIADFDEIISEERFRQLEKIKTIGSTYMAASGLNDSTYDKEGRSHILALADYAMRLREQMKYINEHSFNNFQMKIGLNMGPVVAGVIGARKPQYDIWGNTVNVASRMDSTGVPDYIQVTTDLYHVLVNNGYQLDCRGVVKVKGKGEMTTYFLTSGPLGS</sequence>
<dbReference type="GO" id="GO:0006171">
    <property type="term" value="P:cAMP biosynthetic process"/>
    <property type="evidence" value="ECO:0007669"/>
    <property type="project" value="UniProtKB-KW"/>
</dbReference>
<comment type="catalytic activity">
    <reaction evidence="1 15">
        <text>ATP = 3',5'-cyclic AMP + diphosphate</text>
        <dbReference type="Rhea" id="RHEA:15389"/>
        <dbReference type="ChEBI" id="CHEBI:30616"/>
        <dbReference type="ChEBI" id="CHEBI:33019"/>
        <dbReference type="ChEBI" id="CHEBI:58165"/>
        <dbReference type="EC" id="4.6.1.1"/>
    </reaction>
</comment>
<evidence type="ECO:0000256" key="2">
    <source>
        <dbReference type="ARBA" id="ARBA00001936"/>
    </source>
</evidence>
<evidence type="ECO:0000313" key="22">
    <source>
        <dbReference type="Proteomes" id="UP000261420"/>
    </source>
</evidence>
<dbReference type="GeneTree" id="ENSGT00940000155687"/>
<evidence type="ECO:0000256" key="11">
    <source>
        <dbReference type="ARBA" id="ARBA00022998"/>
    </source>
</evidence>
<keyword evidence="8 15" id="KW-0067">ATP-binding</keyword>
<evidence type="ECO:0000256" key="17">
    <source>
        <dbReference type="PIRSR" id="PIRSR039050-51"/>
    </source>
</evidence>
<feature type="binding site" evidence="16">
    <location>
        <begin position="1048"/>
        <end position="1052"/>
    </location>
    <ligand>
        <name>ATP</name>
        <dbReference type="ChEBI" id="CHEBI:30616"/>
    </ligand>
</feature>
<name>A0A3B4UAY6_SERDU</name>
<feature type="transmembrane region" description="Helical" evidence="19">
    <location>
        <begin position="220"/>
        <end position="242"/>
    </location>
</feature>
<dbReference type="CDD" id="cd07302">
    <property type="entry name" value="CHD"/>
    <property type="match status" value="1"/>
</dbReference>
<dbReference type="InterPro" id="IPR001054">
    <property type="entry name" value="A/G_cyclase"/>
</dbReference>
<protein>
    <recommendedName>
        <fullName evidence="15">Adenylate cyclase type 6</fullName>
        <ecNumber evidence="15">4.6.1.1</ecNumber>
    </recommendedName>
</protein>
<evidence type="ECO:0000256" key="19">
    <source>
        <dbReference type="SAM" id="Phobius"/>
    </source>
</evidence>
<dbReference type="PANTHER" id="PTHR45627">
    <property type="entry name" value="ADENYLATE CYCLASE TYPE 1"/>
    <property type="match status" value="1"/>
</dbReference>
<dbReference type="Gene3D" id="3.30.70.1230">
    <property type="entry name" value="Nucleotide cyclase"/>
    <property type="match status" value="2"/>
</dbReference>
<dbReference type="EC" id="4.6.1.1" evidence="15"/>
<keyword evidence="7 15" id="KW-0547">Nucleotide-binding</keyword>
<feature type="binding site" evidence="17">
    <location>
        <position position="438"/>
    </location>
    <ligand>
        <name>Mg(2+)</name>
        <dbReference type="ChEBI" id="CHEBI:18420"/>
        <label>2</label>
        <note>catalytic</note>
    </ligand>
</feature>
<keyword evidence="4 19" id="KW-0812">Transmembrane</keyword>
<dbReference type="FunFam" id="3.30.70.1230:FF:000001">
    <property type="entry name" value="Adenylate cyclase"/>
    <property type="match status" value="1"/>
</dbReference>
<evidence type="ECO:0000256" key="6">
    <source>
        <dbReference type="ARBA" id="ARBA00022737"/>
    </source>
</evidence>
<dbReference type="InterPro" id="IPR029787">
    <property type="entry name" value="Nucleotide_cyclase"/>
</dbReference>
<evidence type="ECO:0000259" key="20">
    <source>
        <dbReference type="PROSITE" id="PS50125"/>
    </source>
</evidence>
<evidence type="ECO:0000256" key="9">
    <source>
        <dbReference type="ARBA" id="ARBA00022842"/>
    </source>
</evidence>
<accession>A0A3B4UAY6</accession>
<evidence type="ECO:0000256" key="15">
    <source>
        <dbReference type="PIRNR" id="PIRNR039050"/>
    </source>
</evidence>
<dbReference type="STRING" id="41447.ENSSDUP00000015542"/>
<evidence type="ECO:0000313" key="21">
    <source>
        <dbReference type="Ensembl" id="ENSSDUP00000015542.1"/>
    </source>
</evidence>
<feature type="domain" description="Guanylate cyclase" evidence="20">
    <location>
        <begin position="389"/>
        <end position="516"/>
    </location>
</feature>
<dbReference type="PANTHER" id="PTHR45627:SF11">
    <property type="entry name" value="ADENYLATE CYCLASE TYPE 6"/>
    <property type="match status" value="1"/>
</dbReference>
<evidence type="ECO:0000256" key="10">
    <source>
        <dbReference type="ARBA" id="ARBA00022989"/>
    </source>
</evidence>
<feature type="binding site" evidence="16">
    <location>
        <position position="482"/>
    </location>
    <ligand>
        <name>ATP</name>
        <dbReference type="ChEBI" id="CHEBI:30616"/>
    </ligand>
</feature>
<reference evidence="21" key="1">
    <citation type="submission" date="2025-08" db="UniProtKB">
        <authorList>
            <consortium name="Ensembl"/>
        </authorList>
    </citation>
    <scope>IDENTIFICATION</scope>
</reference>
<feature type="binding site" evidence="16">
    <location>
        <position position="1088"/>
    </location>
    <ligand>
        <name>ATP</name>
        <dbReference type="ChEBI" id="CHEBI:30616"/>
    </ligand>
</feature>
<keyword evidence="11 15" id="KW-0115">cAMP biosynthesis</keyword>
<feature type="binding site" evidence="17">
    <location>
        <position position="438"/>
    </location>
    <ligand>
        <name>Mg(2+)</name>
        <dbReference type="ChEBI" id="CHEBI:18420"/>
        <label>1</label>
        <note>catalytic</note>
    </ligand>
</feature>
<feature type="transmembrane region" description="Helical" evidence="19">
    <location>
        <begin position="788"/>
        <end position="808"/>
    </location>
</feature>
<dbReference type="InterPro" id="IPR030672">
    <property type="entry name" value="Adcy"/>
</dbReference>
<evidence type="ECO:0000256" key="1">
    <source>
        <dbReference type="ARBA" id="ARBA00001593"/>
    </source>
</evidence>
<evidence type="ECO:0000256" key="18">
    <source>
        <dbReference type="RuleBase" id="RU000405"/>
    </source>
</evidence>
<dbReference type="Proteomes" id="UP000261420">
    <property type="component" value="Unplaced"/>
</dbReference>
<dbReference type="CDD" id="cd07556">
    <property type="entry name" value="Nucleotidyl_cyc_III"/>
    <property type="match status" value="1"/>
</dbReference>
<proteinExistence type="inferred from homology"/>
<dbReference type="InterPro" id="IPR032628">
    <property type="entry name" value="AC_N"/>
</dbReference>
<dbReference type="PROSITE" id="PS50125">
    <property type="entry name" value="GUANYLATE_CYCLASE_2"/>
    <property type="match status" value="2"/>
</dbReference>
<feature type="transmembrane region" description="Helical" evidence="19">
    <location>
        <begin position="162"/>
        <end position="182"/>
    </location>
</feature>
<evidence type="ECO:0000256" key="8">
    <source>
        <dbReference type="ARBA" id="ARBA00022840"/>
    </source>
</evidence>
<evidence type="ECO:0000256" key="16">
    <source>
        <dbReference type="PIRSR" id="PIRSR039050-50"/>
    </source>
</evidence>
<dbReference type="SUPFAM" id="SSF55073">
    <property type="entry name" value="Nucleotide cyclase"/>
    <property type="match status" value="2"/>
</dbReference>
<comment type="similarity">
    <text evidence="15 18">Belongs to the adenylyl cyclase class-4/guanylyl cyclase family.</text>
</comment>
<dbReference type="Pfam" id="PF16214">
    <property type="entry name" value="AC_N"/>
    <property type="match status" value="1"/>
</dbReference>
<evidence type="ECO:0000256" key="5">
    <source>
        <dbReference type="ARBA" id="ARBA00022723"/>
    </source>
</evidence>
<feature type="transmembrane region" description="Helical" evidence="19">
    <location>
        <begin position="248"/>
        <end position="263"/>
    </location>
</feature>
<feature type="transmembrane region" description="Helical" evidence="19">
    <location>
        <begin position="730"/>
        <end position="748"/>
    </location>
</feature>
<evidence type="ECO:0000256" key="13">
    <source>
        <dbReference type="ARBA" id="ARBA00023180"/>
    </source>
</evidence>
<dbReference type="InterPro" id="IPR009398">
    <property type="entry name" value="Adcy_conserved_dom"/>
</dbReference>
<feature type="transmembrane region" description="Helical" evidence="19">
    <location>
        <begin position="294"/>
        <end position="315"/>
    </location>
</feature>
<feature type="binding site" evidence="16">
    <location>
        <begin position="436"/>
        <end position="438"/>
    </location>
    <ligand>
        <name>ATP</name>
        <dbReference type="ChEBI" id="CHEBI:30616"/>
    </ligand>
</feature>
<keyword evidence="10 19" id="KW-1133">Transmembrane helix</keyword>
<dbReference type="GO" id="GO:0005524">
    <property type="term" value="F:ATP binding"/>
    <property type="evidence" value="ECO:0007669"/>
    <property type="project" value="UniProtKB-UniRule"/>
</dbReference>
<dbReference type="GO" id="GO:0004016">
    <property type="term" value="F:adenylate cyclase activity"/>
    <property type="evidence" value="ECO:0007669"/>
    <property type="project" value="UniProtKB-EC"/>
</dbReference>
<keyword evidence="5 15" id="KW-0479">Metal-binding</keyword>